<comment type="caution">
    <text evidence="1">The sequence shown here is derived from an EMBL/GenBank/DDBJ whole genome shotgun (WGS) entry which is preliminary data.</text>
</comment>
<gene>
    <name evidence="1" type="ORF">HPB50_026319</name>
</gene>
<evidence type="ECO:0000313" key="1">
    <source>
        <dbReference type="EMBL" id="KAH6940197.1"/>
    </source>
</evidence>
<accession>A0ACB7T1L0</accession>
<proteinExistence type="predicted"/>
<dbReference type="Proteomes" id="UP000821845">
    <property type="component" value="Chromosome 2"/>
</dbReference>
<name>A0ACB7T1L0_HYAAI</name>
<reference evidence="1" key="1">
    <citation type="submission" date="2020-05" db="EMBL/GenBank/DDBJ databases">
        <title>Large-scale comparative analyses of tick genomes elucidate their genetic diversity and vector capacities.</title>
        <authorList>
            <person name="Jia N."/>
            <person name="Wang J."/>
            <person name="Shi W."/>
            <person name="Du L."/>
            <person name="Sun Y."/>
            <person name="Zhan W."/>
            <person name="Jiang J."/>
            <person name="Wang Q."/>
            <person name="Zhang B."/>
            <person name="Ji P."/>
            <person name="Sakyi L.B."/>
            <person name="Cui X."/>
            <person name="Yuan T."/>
            <person name="Jiang B."/>
            <person name="Yang W."/>
            <person name="Lam T.T.-Y."/>
            <person name="Chang Q."/>
            <person name="Ding S."/>
            <person name="Wang X."/>
            <person name="Zhu J."/>
            <person name="Ruan X."/>
            <person name="Zhao L."/>
            <person name="Wei J."/>
            <person name="Que T."/>
            <person name="Du C."/>
            <person name="Cheng J."/>
            <person name="Dai P."/>
            <person name="Han X."/>
            <person name="Huang E."/>
            <person name="Gao Y."/>
            <person name="Liu J."/>
            <person name="Shao H."/>
            <person name="Ye R."/>
            <person name="Li L."/>
            <person name="Wei W."/>
            <person name="Wang X."/>
            <person name="Wang C."/>
            <person name="Yang T."/>
            <person name="Huo Q."/>
            <person name="Li W."/>
            <person name="Guo W."/>
            <person name="Chen H."/>
            <person name="Zhou L."/>
            <person name="Ni X."/>
            <person name="Tian J."/>
            <person name="Zhou Y."/>
            <person name="Sheng Y."/>
            <person name="Liu T."/>
            <person name="Pan Y."/>
            <person name="Xia L."/>
            <person name="Li J."/>
            <person name="Zhao F."/>
            <person name="Cao W."/>
        </authorList>
    </citation>
    <scope>NUCLEOTIDE SEQUENCE</scope>
    <source>
        <strain evidence="1">Hyas-2018</strain>
    </source>
</reference>
<sequence>MRQVRTASMEPHRLVKNLRLGKGHNSGTWKPRRQDEFSEADGRWTSALDPAPGNQSQKNGTCIFSYGTAEEVAREIYQKQEEDDAFFVCDLRDIIRKVELWHQCLPHVTPFYAIKACGDPVVLAELSAQNVNFDCSNATEIQTILDMGVHPDRIIFAHTVKSTSHMKFAAEKGVTLMTFDCAEELHKVKDKDARLLLRIKGDTDGCRISFDQKFGCDVDEARCILEAAINLHCNVVGVSFHVGAVYQNPRIFARTIQMAKTVFDISTELGKPMTILNIGGGFPGGIRSVHKFKQVCETVRRATDEYFPPSSGVQIIAEPGQFFVASAYHFVLRVVGKRKRDVVIDGAVQEHQDVFLSDSRDNCVNRHLYEYSDVNIVPLEEPRERKRDVLTTLWGCTCNPLDVIDSRIMFFDVNVDEWLLMDNMGAYTLSFACGFNGTGFPIVHYIVPPAAVTSVSQIVERSVLRSGYSQLEKALKRDFLSNKLERFGNISCNGR</sequence>
<protein>
    <submittedName>
        <fullName evidence="1">Uncharacterized protein</fullName>
    </submittedName>
</protein>
<keyword evidence="2" id="KW-1185">Reference proteome</keyword>
<dbReference type="EMBL" id="CM023482">
    <property type="protein sequence ID" value="KAH6940197.1"/>
    <property type="molecule type" value="Genomic_DNA"/>
</dbReference>
<organism evidence="1 2">
    <name type="scientific">Hyalomma asiaticum</name>
    <name type="common">Tick</name>
    <dbReference type="NCBI Taxonomy" id="266040"/>
    <lineage>
        <taxon>Eukaryota</taxon>
        <taxon>Metazoa</taxon>
        <taxon>Ecdysozoa</taxon>
        <taxon>Arthropoda</taxon>
        <taxon>Chelicerata</taxon>
        <taxon>Arachnida</taxon>
        <taxon>Acari</taxon>
        <taxon>Parasitiformes</taxon>
        <taxon>Ixodida</taxon>
        <taxon>Ixodoidea</taxon>
        <taxon>Ixodidae</taxon>
        <taxon>Hyalomminae</taxon>
        <taxon>Hyalomma</taxon>
    </lineage>
</organism>
<evidence type="ECO:0000313" key="2">
    <source>
        <dbReference type="Proteomes" id="UP000821845"/>
    </source>
</evidence>